<accession>S7W8N6</accession>
<dbReference type="EMBL" id="ATCN01000334">
    <property type="protein sequence ID" value="EPR79230.1"/>
    <property type="molecule type" value="Genomic_DNA"/>
</dbReference>
<dbReference type="GO" id="GO:0006431">
    <property type="term" value="P:methionyl-tRNA aminoacylation"/>
    <property type="evidence" value="ECO:0007669"/>
    <property type="project" value="EnsemblFungi"/>
</dbReference>
<evidence type="ECO:0000256" key="1">
    <source>
        <dbReference type="ARBA" id="ARBA00005594"/>
    </source>
</evidence>
<dbReference type="GO" id="GO:0010494">
    <property type="term" value="C:cytoplasmic stress granule"/>
    <property type="evidence" value="ECO:0007669"/>
    <property type="project" value="EnsemblFungi"/>
</dbReference>
<dbReference type="InterPro" id="IPR001412">
    <property type="entry name" value="aa-tRNA-synth_I_CS"/>
</dbReference>
<keyword evidence="3 10" id="KW-0436">Ligase</keyword>
<dbReference type="Gene3D" id="1.10.730.10">
    <property type="entry name" value="Isoleucyl-tRNA Synthetase, Domain 1"/>
    <property type="match status" value="1"/>
</dbReference>
<evidence type="ECO:0000256" key="3">
    <source>
        <dbReference type="ARBA" id="ARBA00022598"/>
    </source>
</evidence>
<dbReference type="Proteomes" id="UP000014978">
    <property type="component" value="Unassembled WGS sequence"/>
</dbReference>
<organism evidence="12 13">
    <name type="scientific">Spraguea lophii (strain 42_110)</name>
    <name type="common">Microsporidian parasite</name>
    <dbReference type="NCBI Taxonomy" id="1358809"/>
    <lineage>
        <taxon>Eukaryota</taxon>
        <taxon>Fungi</taxon>
        <taxon>Fungi incertae sedis</taxon>
        <taxon>Microsporidia</taxon>
        <taxon>Spragueidae</taxon>
        <taxon>Spraguea</taxon>
    </lineage>
</organism>
<dbReference type="OMA" id="YMRMAGH"/>
<comment type="similarity">
    <text evidence="1 10">Belongs to the class-I aminoacyl-tRNA synthetase family.</text>
</comment>
<dbReference type="InterPro" id="IPR029038">
    <property type="entry name" value="MetRS_Zn"/>
</dbReference>
<dbReference type="InterPro" id="IPR014729">
    <property type="entry name" value="Rossmann-like_a/b/a_fold"/>
</dbReference>
<evidence type="ECO:0000313" key="13">
    <source>
        <dbReference type="Proteomes" id="UP000014978"/>
    </source>
</evidence>
<evidence type="ECO:0000256" key="5">
    <source>
        <dbReference type="ARBA" id="ARBA00022840"/>
    </source>
</evidence>
<keyword evidence="7 10" id="KW-0030">Aminoacyl-tRNA synthetase</keyword>
<evidence type="ECO:0000256" key="9">
    <source>
        <dbReference type="ARBA" id="ARBA00047364"/>
    </source>
</evidence>
<dbReference type="SUPFAM" id="SSF57770">
    <property type="entry name" value="Methionyl-tRNA synthetase (MetRS), Zn-domain"/>
    <property type="match status" value="1"/>
</dbReference>
<dbReference type="Pfam" id="PF09334">
    <property type="entry name" value="tRNA-synt_1g"/>
    <property type="match status" value="1"/>
</dbReference>
<dbReference type="Gene3D" id="3.40.50.620">
    <property type="entry name" value="HUPs"/>
    <property type="match status" value="1"/>
</dbReference>
<dbReference type="GO" id="GO:0005524">
    <property type="term" value="F:ATP binding"/>
    <property type="evidence" value="ECO:0007669"/>
    <property type="project" value="UniProtKB-KW"/>
</dbReference>
<dbReference type="SUPFAM" id="SSF52374">
    <property type="entry name" value="Nucleotidylyl transferase"/>
    <property type="match status" value="1"/>
</dbReference>
<dbReference type="CDD" id="cd00814">
    <property type="entry name" value="MetRS_core"/>
    <property type="match status" value="1"/>
</dbReference>
<dbReference type="PROSITE" id="PS00178">
    <property type="entry name" value="AA_TRNA_LIGASE_I"/>
    <property type="match status" value="1"/>
</dbReference>
<protein>
    <recommendedName>
        <fullName evidence="2">methionine--tRNA ligase</fullName>
        <ecNumber evidence="2">6.1.1.10</ecNumber>
    </recommendedName>
    <alternativeName>
        <fullName evidence="8">Methionyl-tRNA synthetase</fullName>
    </alternativeName>
</protein>
<dbReference type="InParanoid" id="S7W8N6"/>
<dbReference type="SUPFAM" id="SSF47323">
    <property type="entry name" value="Anticodon-binding domain of a subclass of class I aminoacyl-tRNA synthetases"/>
    <property type="match status" value="1"/>
</dbReference>
<keyword evidence="13" id="KW-1185">Reference proteome</keyword>
<evidence type="ECO:0000313" key="12">
    <source>
        <dbReference type="EMBL" id="EPR79230.1"/>
    </source>
</evidence>
<name>S7W8N6_SPRLO</name>
<dbReference type="VEuPathDB" id="MicrosporidiaDB:SLOPH_1348"/>
<evidence type="ECO:0000259" key="11">
    <source>
        <dbReference type="Pfam" id="PF09334"/>
    </source>
</evidence>
<dbReference type="FunCoup" id="S7W8N6">
    <property type="interactions" value="208"/>
</dbReference>
<evidence type="ECO:0000256" key="8">
    <source>
        <dbReference type="ARBA" id="ARBA00030904"/>
    </source>
</evidence>
<keyword evidence="5 10" id="KW-0067">ATP-binding</keyword>
<evidence type="ECO:0000256" key="2">
    <source>
        <dbReference type="ARBA" id="ARBA00012838"/>
    </source>
</evidence>
<dbReference type="GO" id="GO:0005829">
    <property type="term" value="C:cytosol"/>
    <property type="evidence" value="ECO:0007669"/>
    <property type="project" value="TreeGrafter"/>
</dbReference>
<keyword evidence="4 10" id="KW-0547">Nucleotide-binding</keyword>
<proteinExistence type="inferred from homology"/>
<dbReference type="EC" id="6.1.1.10" evidence="2"/>
<dbReference type="GO" id="GO:1990825">
    <property type="term" value="F:sequence-specific mRNA binding"/>
    <property type="evidence" value="ECO:0007669"/>
    <property type="project" value="EnsemblFungi"/>
</dbReference>
<evidence type="ECO:0000256" key="6">
    <source>
        <dbReference type="ARBA" id="ARBA00022917"/>
    </source>
</evidence>
<evidence type="ECO:0000256" key="7">
    <source>
        <dbReference type="ARBA" id="ARBA00023146"/>
    </source>
</evidence>
<evidence type="ECO:0000256" key="4">
    <source>
        <dbReference type="ARBA" id="ARBA00022741"/>
    </source>
</evidence>
<evidence type="ECO:0000256" key="10">
    <source>
        <dbReference type="RuleBase" id="RU363039"/>
    </source>
</evidence>
<dbReference type="PRINTS" id="PR01041">
    <property type="entry name" value="TRNASYNTHMET"/>
</dbReference>
<dbReference type="PANTHER" id="PTHR45765">
    <property type="entry name" value="METHIONINE--TRNA LIGASE"/>
    <property type="match status" value="1"/>
</dbReference>
<comment type="caution">
    <text evidence="12">The sequence shown here is derived from an EMBL/GenBank/DDBJ whole genome shotgun (WGS) entry which is preliminary data.</text>
</comment>
<reference evidence="13" key="1">
    <citation type="journal article" date="2013" name="PLoS Genet.">
        <title>The genome of Spraguea lophii and the basis of host-microsporidian interactions.</title>
        <authorList>
            <person name="Campbell S.E."/>
            <person name="Williams T.A."/>
            <person name="Yousuf A."/>
            <person name="Soanes D.M."/>
            <person name="Paszkiewicz K.H."/>
            <person name="Williams B.A.P."/>
        </authorList>
    </citation>
    <scope>NUCLEOTIDE SEQUENCE [LARGE SCALE GENOMIC DNA]</scope>
    <source>
        <strain evidence="13">42_110</strain>
    </source>
</reference>
<dbReference type="GO" id="GO:0017102">
    <property type="term" value="C:methionyl glutamyl tRNA synthetase complex"/>
    <property type="evidence" value="ECO:0007669"/>
    <property type="project" value="EnsemblFungi"/>
</dbReference>
<sequence>MESEKRIITSALPYSNNLPHLGNIIGCVLSSDVFARYCKKKGYNTIHICGTDEYGTAIEVSAMEQKMHPRDLCNRNSKLHKEIYDWFDIKFDEFGRTSCKEHIEMVQKIFYEVYNNGHFEKKESQQFFCENCNFFLADRFVNGICSKCEKESTGDQCDYCGTVHKVTDILEPKCTICSSEPSIKNTVHLYLKLEGFKDQLKNILENKKMKWSKNAIEITKDWLGLELHSRAMTRDLKYKWGVPVPIEGFEDKVFYVWFDAPIGYFTFIKKLVKDEFDIWMKDSTLYQFMGKDNVAFHSIIFPSVLLATGKDYKIVDVISCTEHLQFKNMKFSKSKKIGVFGSDLIDNTLGNASMWRYYLLKIRPEGKDTNFAIDDFKAVYSADLQKTLANLVNRVLKFLNKQLLNDDQNKGYLEYENVNEKDVEFIDKVNSLYQQHLDELEEIKIKCSLTTVITICHAANQKLQQSIQDNNKERRIEVFKLMYSVIVLLGNILEPFIPATAADIKKMTGHNTFAYPEKMEIIKKITINEIIPLFPPLSEELSKTLEKYN</sequence>
<dbReference type="InterPro" id="IPR014758">
    <property type="entry name" value="Met-tRNA_synth"/>
</dbReference>
<dbReference type="NCBIfam" id="TIGR00398">
    <property type="entry name" value="metG"/>
    <property type="match status" value="1"/>
</dbReference>
<dbReference type="PANTHER" id="PTHR45765:SF1">
    <property type="entry name" value="METHIONINE--TRNA LIGASE, CYTOPLASMIC"/>
    <property type="match status" value="1"/>
</dbReference>
<feature type="domain" description="Methionyl/Leucyl tRNA synthetase" evidence="11">
    <location>
        <begin position="7"/>
        <end position="396"/>
    </location>
</feature>
<gene>
    <name evidence="12" type="ORF">SLOPH_1348</name>
</gene>
<dbReference type="STRING" id="1358809.S7W8N6"/>
<dbReference type="GO" id="GO:0004825">
    <property type="term" value="F:methionine-tRNA ligase activity"/>
    <property type="evidence" value="ECO:0007669"/>
    <property type="project" value="UniProtKB-EC"/>
</dbReference>
<dbReference type="HOGENOM" id="CLU_009710_1_2_1"/>
<keyword evidence="6 10" id="KW-0648">Protein biosynthesis</keyword>
<dbReference type="InterPro" id="IPR009080">
    <property type="entry name" value="tRNAsynth_Ia_anticodon-bd"/>
</dbReference>
<dbReference type="OrthoDB" id="5844513at2759"/>
<dbReference type="InterPro" id="IPR023458">
    <property type="entry name" value="Met-tRNA_ligase_1"/>
</dbReference>
<dbReference type="AlphaFoldDB" id="S7W8N6"/>
<dbReference type="Gene3D" id="2.20.28.20">
    <property type="entry name" value="Methionyl-tRNA synthetase, Zn-domain"/>
    <property type="match status" value="1"/>
</dbReference>
<comment type="catalytic activity">
    <reaction evidence="9">
        <text>tRNA(Met) + L-methionine + ATP = L-methionyl-tRNA(Met) + AMP + diphosphate</text>
        <dbReference type="Rhea" id="RHEA:13481"/>
        <dbReference type="Rhea" id="RHEA-COMP:9667"/>
        <dbReference type="Rhea" id="RHEA-COMP:9698"/>
        <dbReference type="ChEBI" id="CHEBI:30616"/>
        <dbReference type="ChEBI" id="CHEBI:33019"/>
        <dbReference type="ChEBI" id="CHEBI:57844"/>
        <dbReference type="ChEBI" id="CHEBI:78442"/>
        <dbReference type="ChEBI" id="CHEBI:78530"/>
        <dbReference type="ChEBI" id="CHEBI:456215"/>
        <dbReference type="EC" id="6.1.1.10"/>
    </reaction>
</comment>
<dbReference type="InterPro" id="IPR033911">
    <property type="entry name" value="MetRS_core"/>
</dbReference>
<dbReference type="GO" id="GO:0017101">
    <property type="term" value="C:aminoacyl-tRNA synthetase multienzyme complex"/>
    <property type="evidence" value="ECO:0007669"/>
    <property type="project" value="TreeGrafter"/>
</dbReference>
<dbReference type="InterPro" id="IPR015413">
    <property type="entry name" value="Methionyl/Leucyl_tRNA_Synth"/>
</dbReference>